<reference evidence="2 3" key="1">
    <citation type="submission" date="2023-03" db="EMBL/GenBank/DDBJ databases">
        <title>Genome sequence of Lichtheimia ornata CBS 291.66.</title>
        <authorList>
            <person name="Mohabir J.T."/>
            <person name="Shea T.P."/>
            <person name="Kurbessoian T."/>
            <person name="Berby B."/>
            <person name="Fontaine J."/>
            <person name="Livny J."/>
            <person name="Gnirke A."/>
            <person name="Stajich J.E."/>
            <person name="Cuomo C.A."/>
        </authorList>
    </citation>
    <scope>NUCLEOTIDE SEQUENCE [LARGE SCALE GENOMIC DNA]</scope>
    <source>
        <strain evidence="2">CBS 291.66</strain>
    </source>
</reference>
<dbReference type="EMBL" id="JARTCD010000054">
    <property type="protein sequence ID" value="KAJ8654995.1"/>
    <property type="molecule type" value="Genomic_DNA"/>
</dbReference>
<feature type="compositionally biased region" description="Basic residues" evidence="1">
    <location>
        <begin position="52"/>
        <end position="61"/>
    </location>
</feature>
<dbReference type="RefSeq" id="XP_058339908.1">
    <property type="nucleotide sequence ID" value="XM_058489383.1"/>
</dbReference>
<keyword evidence="3" id="KW-1185">Reference proteome</keyword>
<feature type="region of interest" description="Disordered" evidence="1">
    <location>
        <begin position="52"/>
        <end position="98"/>
    </location>
</feature>
<organism evidence="2 3">
    <name type="scientific">Lichtheimia ornata</name>
    <dbReference type="NCBI Taxonomy" id="688661"/>
    <lineage>
        <taxon>Eukaryota</taxon>
        <taxon>Fungi</taxon>
        <taxon>Fungi incertae sedis</taxon>
        <taxon>Mucoromycota</taxon>
        <taxon>Mucoromycotina</taxon>
        <taxon>Mucoromycetes</taxon>
        <taxon>Mucorales</taxon>
        <taxon>Lichtheimiaceae</taxon>
        <taxon>Lichtheimia</taxon>
    </lineage>
</organism>
<name>A0AAD7XUJ0_9FUNG</name>
<gene>
    <name evidence="2" type="ORF">O0I10_009391</name>
</gene>
<dbReference type="AlphaFoldDB" id="A0AAD7XUJ0"/>
<dbReference type="GeneID" id="83216797"/>
<evidence type="ECO:0000256" key="1">
    <source>
        <dbReference type="SAM" id="MobiDB-lite"/>
    </source>
</evidence>
<evidence type="ECO:0000313" key="3">
    <source>
        <dbReference type="Proteomes" id="UP001234581"/>
    </source>
</evidence>
<comment type="caution">
    <text evidence="2">The sequence shown here is derived from an EMBL/GenBank/DDBJ whole genome shotgun (WGS) entry which is preliminary data.</text>
</comment>
<accession>A0AAD7XUJ0</accession>
<dbReference type="Proteomes" id="UP001234581">
    <property type="component" value="Unassembled WGS sequence"/>
</dbReference>
<proteinExistence type="predicted"/>
<sequence>MDHPFRPNPSFGASHAAHLHSVQLLFGQASEDHMPMPPHDKDRNRQNVLRQIMHHHNRKFASRGYPNRDTASAEELKNQDNIQKAAVPGPVNHHEVFS</sequence>
<evidence type="ECO:0000313" key="2">
    <source>
        <dbReference type="EMBL" id="KAJ8654995.1"/>
    </source>
</evidence>
<protein>
    <submittedName>
        <fullName evidence="2">Uncharacterized protein</fullName>
    </submittedName>
</protein>